<gene>
    <name evidence="8" type="ORF">PAHAL_3G280700</name>
</gene>
<proteinExistence type="inferred from homology"/>
<feature type="transmembrane region" description="Helical" evidence="7">
    <location>
        <begin position="84"/>
        <end position="107"/>
    </location>
</feature>
<dbReference type="EMBL" id="CM008048">
    <property type="protein sequence ID" value="PVH62386.1"/>
    <property type="molecule type" value="Genomic_DNA"/>
</dbReference>
<evidence type="ECO:0000256" key="5">
    <source>
        <dbReference type="ARBA" id="ARBA00023136"/>
    </source>
</evidence>
<evidence type="ECO:0000256" key="6">
    <source>
        <dbReference type="SAM" id="MobiDB-lite"/>
    </source>
</evidence>
<feature type="transmembrane region" description="Helical" evidence="7">
    <location>
        <begin position="179"/>
        <end position="198"/>
    </location>
</feature>
<keyword evidence="4 7" id="KW-1133">Transmembrane helix</keyword>
<dbReference type="Gene3D" id="1.20.1250.20">
    <property type="entry name" value="MFS general substrate transporter like domains"/>
    <property type="match status" value="2"/>
</dbReference>
<protein>
    <recommendedName>
        <fullName evidence="9">Major facilitator superfamily (MFS) profile domain-containing protein</fullName>
    </recommendedName>
</protein>
<keyword evidence="5 7" id="KW-0472">Membrane</keyword>
<dbReference type="PANTHER" id="PTHR11654">
    <property type="entry name" value="OLIGOPEPTIDE TRANSPORTER-RELATED"/>
    <property type="match status" value="1"/>
</dbReference>
<dbReference type="Proteomes" id="UP000243499">
    <property type="component" value="Chromosome 3"/>
</dbReference>
<evidence type="ECO:0000256" key="3">
    <source>
        <dbReference type="ARBA" id="ARBA00022692"/>
    </source>
</evidence>
<feature type="transmembrane region" description="Helical" evidence="7">
    <location>
        <begin position="347"/>
        <end position="368"/>
    </location>
</feature>
<keyword evidence="3 7" id="KW-0812">Transmembrane</keyword>
<dbReference type="SUPFAM" id="SSF103473">
    <property type="entry name" value="MFS general substrate transporter"/>
    <property type="match status" value="1"/>
</dbReference>
<feature type="region of interest" description="Disordered" evidence="6">
    <location>
        <begin position="504"/>
        <end position="525"/>
    </location>
</feature>
<evidence type="ECO:0000256" key="2">
    <source>
        <dbReference type="ARBA" id="ARBA00005982"/>
    </source>
</evidence>
<sequence>MVAATVEREGDGEHHQKRWKQGGYKTLPFIMANEICDRLATAGFNQLNTGDASNTLTNFGGTTSLTVVLGANGAFFADSYIARFWSIITGSIFYQLRMLGLVMFAVVPSLRPPPCAAAPDPDACRRPSGGPLAVVYVSMLCMCLGTGGIRPSIVAFGADQFDQQGAEAWANRKRRYFNIYFFTMGSASLLALTLVVYIQDNVRPGGSPFTRLAQVLAAAFRKRNAAVPEDTGLLYQDKELDAWAKDPVWQAVAAVDGAPRGGAQVHRPPAAHLVGRHHPRQRRLAQRLLTIMQARTMERHITRSLEIPPATLSIFTTGTTLVSIILYDRAFVPLARRATGLPSGVTYFQRMGIGLTIAVFGVAAAALAPRQAAEHGLLDTPKAVVPMSVFWLVPQYAIHGVADAFASVGQMEFLYDQSPESMCSTAVALFWLCGSFGSYLSTVLVTVVQRATRGRGDWLQDNINRGRIDNYYWLITVIMVLNLGHYLCCFYFYTLKPLEVAEEHGDRDKESGDLPSPQKSGAGMA</sequence>
<accession>A0A2T8KJN7</accession>
<feature type="transmembrane region" description="Helical" evidence="7">
    <location>
        <begin position="128"/>
        <end position="149"/>
    </location>
</feature>
<reference evidence="8" key="1">
    <citation type="submission" date="2018-04" db="EMBL/GenBank/DDBJ databases">
        <title>WGS assembly of Panicum hallii.</title>
        <authorList>
            <person name="Lovell J."/>
            <person name="Jenkins J."/>
            <person name="Lowry D."/>
            <person name="Mamidi S."/>
            <person name="Sreedasyam A."/>
            <person name="Weng X."/>
            <person name="Barry K."/>
            <person name="Bonette J."/>
            <person name="Campitelli B."/>
            <person name="Daum C."/>
            <person name="Gordon S."/>
            <person name="Gould B."/>
            <person name="Lipzen A."/>
            <person name="Macqueen A."/>
            <person name="Palacio-Mejia J."/>
            <person name="Plott C."/>
            <person name="Shakirov E."/>
            <person name="Shu S."/>
            <person name="Yoshinaga Y."/>
            <person name="Zane M."/>
            <person name="Rokhsar D."/>
            <person name="Grimwood J."/>
            <person name="Schmutz J."/>
            <person name="Juenger T."/>
        </authorList>
    </citation>
    <scope>NUCLEOTIDE SEQUENCE [LARGE SCALE GENOMIC DNA]</scope>
    <source>
        <strain evidence="8">FIL2</strain>
    </source>
</reference>
<evidence type="ECO:0008006" key="9">
    <source>
        <dbReference type="Google" id="ProtNLM"/>
    </source>
</evidence>
<name>A0A2T8KJN7_9POAL</name>
<dbReference type="InterPro" id="IPR036259">
    <property type="entry name" value="MFS_trans_sf"/>
</dbReference>
<dbReference type="GO" id="GO:0022857">
    <property type="term" value="F:transmembrane transporter activity"/>
    <property type="evidence" value="ECO:0007669"/>
    <property type="project" value="InterPro"/>
</dbReference>
<comment type="subcellular location">
    <subcellularLocation>
        <location evidence="1">Membrane</location>
        <topology evidence="1">Multi-pass membrane protein</topology>
    </subcellularLocation>
</comment>
<comment type="similarity">
    <text evidence="2">Belongs to the major facilitator superfamily. Proton-dependent oligopeptide transporter (POT/PTR) (TC 2.A.17) family.</text>
</comment>
<feature type="transmembrane region" description="Helical" evidence="7">
    <location>
        <begin position="307"/>
        <end position="327"/>
    </location>
</feature>
<dbReference type="InterPro" id="IPR000109">
    <property type="entry name" value="POT_fam"/>
</dbReference>
<evidence type="ECO:0000313" key="8">
    <source>
        <dbReference type="EMBL" id="PVH62386.1"/>
    </source>
</evidence>
<dbReference type="GO" id="GO:0016020">
    <property type="term" value="C:membrane"/>
    <property type="evidence" value="ECO:0007669"/>
    <property type="project" value="UniProtKB-SubCell"/>
</dbReference>
<organism evidence="8">
    <name type="scientific">Panicum hallii</name>
    <dbReference type="NCBI Taxonomy" id="206008"/>
    <lineage>
        <taxon>Eukaryota</taxon>
        <taxon>Viridiplantae</taxon>
        <taxon>Streptophyta</taxon>
        <taxon>Embryophyta</taxon>
        <taxon>Tracheophyta</taxon>
        <taxon>Spermatophyta</taxon>
        <taxon>Magnoliopsida</taxon>
        <taxon>Liliopsida</taxon>
        <taxon>Poales</taxon>
        <taxon>Poaceae</taxon>
        <taxon>PACMAD clade</taxon>
        <taxon>Panicoideae</taxon>
        <taxon>Panicodae</taxon>
        <taxon>Paniceae</taxon>
        <taxon>Panicinae</taxon>
        <taxon>Panicum</taxon>
        <taxon>Panicum sect. Panicum</taxon>
    </lineage>
</organism>
<dbReference type="Gramene" id="PVH62386">
    <property type="protein sequence ID" value="PVH62386"/>
    <property type="gene ID" value="PAHAL_3G280700"/>
</dbReference>
<evidence type="ECO:0000256" key="4">
    <source>
        <dbReference type="ARBA" id="ARBA00022989"/>
    </source>
</evidence>
<dbReference type="AlphaFoldDB" id="A0A2T8KJN7"/>
<evidence type="ECO:0000256" key="1">
    <source>
        <dbReference type="ARBA" id="ARBA00004141"/>
    </source>
</evidence>
<evidence type="ECO:0000256" key="7">
    <source>
        <dbReference type="SAM" id="Phobius"/>
    </source>
</evidence>
<dbReference type="Pfam" id="PF00854">
    <property type="entry name" value="PTR2"/>
    <property type="match status" value="2"/>
</dbReference>
<feature type="transmembrane region" description="Helical" evidence="7">
    <location>
        <begin position="428"/>
        <end position="449"/>
    </location>
</feature>
<feature type="transmembrane region" description="Helical" evidence="7">
    <location>
        <begin position="470"/>
        <end position="493"/>
    </location>
</feature>